<evidence type="ECO:0000313" key="1">
    <source>
        <dbReference type="EMBL" id="MBF4163709.1"/>
    </source>
</evidence>
<protein>
    <submittedName>
        <fullName evidence="1">Uncharacterized protein</fullName>
    </submittedName>
</protein>
<sequence length="409" mass="44261">MTDHGVHGSADHAGGEARAWAWVAHLRDGGTTPWAQWAGTGERTGRVLPGAQQLELLRRLNLIGSPDAALAERVLRASAPGRGRPDLELVGATPSASPAAAFGPAPVDPADLPADELVRVSALLVARAVVAADPADRPDDLAHIAADARARWQARTVRWRPWRTRYRLAGDPWLAEHWRHDLRRRGRPPGGGEGAETFVLASDLPTMLADLWTDRAFSTRAPVPGWSAFLAGLAEHDRLPRGIDTPRAVRHWLEKVGGHRVRLVVDHDALPGLVGVRRLPPPERPGADAVELARRVSSSLGLLVTPDRGRRLLRQVLLPTLVAAPGPALAIPPEQHRWVARRSRRLVRDLPQELRRSHYAVVGDPASLGVRARDLARAEPGLPDVERVLGLACRVLLAGPTTRRGGDSA</sequence>
<name>A0A930V488_9ACTN</name>
<keyword evidence="2" id="KW-1185">Reference proteome</keyword>
<dbReference type="AlphaFoldDB" id="A0A930V488"/>
<reference evidence="1" key="1">
    <citation type="submission" date="2020-11" db="EMBL/GenBank/DDBJ databases">
        <title>Nocardioides sp. CBS4Y-1, whole genome shotgun sequence.</title>
        <authorList>
            <person name="Tuo L."/>
        </authorList>
    </citation>
    <scope>NUCLEOTIDE SEQUENCE</scope>
    <source>
        <strain evidence="1">CBS4Y-1</strain>
    </source>
</reference>
<dbReference type="RefSeq" id="WP_194504971.1">
    <property type="nucleotide sequence ID" value="NZ_JADIVZ010000014.1"/>
</dbReference>
<accession>A0A930V488</accession>
<gene>
    <name evidence="1" type="ORF">ISG29_18685</name>
</gene>
<dbReference type="EMBL" id="JADIVZ010000014">
    <property type="protein sequence ID" value="MBF4163709.1"/>
    <property type="molecule type" value="Genomic_DNA"/>
</dbReference>
<comment type="caution">
    <text evidence="1">The sequence shown here is derived from an EMBL/GenBank/DDBJ whole genome shotgun (WGS) entry which is preliminary data.</text>
</comment>
<dbReference type="Proteomes" id="UP000656804">
    <property type="component" value="Unassembled WGS sequence"/>
</dbReference>
<organism evidence="1 2">
    <name type="scientific">Nocardioides acrostichi</name>
    <dbReference type="NCBI Taxonomy" id="2784339"/>
    <lineage>
        <taxon>Bacteria</taxon>
        <taxon>Bacillati</taxon>
        <taxon>Actinomycetota</taxon>
        <taxon>Actinomycetes</taxon>
        <taxon>Propionibacteriales</taxon>
        <taxon>Nocardioidaceae</taxon>
        <taxon>Nocardioides</taxon>
    </lineage>
</organism>
<proteinExistence type="predicted"/>
<evidence type="ECO:0000313" key="2">
    <source>
        <dbReference type="Proteomes" id="UP000656804"/>
    </source>
</evidence>